<feature type="region of interest" description="Disordered" evidence="1">
    <location>
        <begin position="1"/>
        <end position="23"/>
    </location>
</feature>
<evidence type="ECO:0000313" key="3">
    <source>
        <dbReference type="Proteomes" id="UP001283361"/>
    </source>
</evidence>
<comment type="caution">
    <text evidence="2">The sequence shown here is derived from an EMBL/GenBank/DDBJ whole genome shotgun (WGS) entry which is preliminary data.</text>
</comment>
<dbReference type="EMBL" id="JAWDGP010000265">
    <property type="protein sequence ID" value="KAK3802094.1"/>
    <property type="molecule type" value="Genomic_DNA"/>
</dbReference>
<dbReference type="Proteomes" id="UP001283361">
    <property type="component" value="Unassembled WGS sequence"/>
</dbReference>
<proteinExistence type="predicted"/>
<evidence type="ECO:0000313" key="2">
    <source>
        <dbReference type="EMBL" id="KAK3802094.1"/>
    </source>
</evidence>
<sequence>MWVASSLVPKTKHSADRSGSIWGRGQLAPDAPCKQRSLLTQCWSRSGKKAVVLVTKAEAEEESARFVLDTRTGAESGRSPKRGVLASLRPLVNIIGGHFTPGGCRVRFITWTNDHFEGLSSNASPLFSFSSPAPAFV</sequence>
<name>A0AAE1EC24_9GAST</name>
<dbReference type="AlphaFoldDB" id="A0AAE1EC24"/>
<organism evidence="2 3">
    <name type="scientific">Elysia crispata</name>
    <name type="common">lettuce slug</name>
    <dbReference type="NCBI Taxonomy" id="231223"/>
    <lineage>
        <taxon>Eukaryota</taxon>
        <taxon>Metazoa</taxon>
        <taxon>Spiralia</taxon>
        <taxon>Lophotrochozoa</taxon>
        <taxon>Mollusca</taxon>
        <taxon>Gastropoda</taxon>
        <taxon>Heterobranchia</taxon>
        <taxon>Euthyneura</taxon>
        <taxon>Panpulmonata</taxon>
        <taxon>Sacoglossa</taxon>
        <taxon>Placobranchoidea</taxon>
        <taxon>Plakobranchidae</taxon>
        <taxon>Elysia</taxon>
    </lineage>
</organism>
<gene>
    <name evidence="2" type="ORF">RRG08_049984</name>
</gene>
<accession>A0AAE1EC24</accession>
<evidence type="ECO:0000256" key="1">
    <source>
        <dbReference type="SAM" id="MobiDB-lite"/>
    </source>
</evidence>
<reference evidence="2" key="1">
    <citation type="journal article" date="2023" name="G3 (Bethesda)">
        <title>A reference genome for the long-term kleptoplast-retaining sea slug Elysia crispata morphotype clarki.</title>
        <authorList>
            <person name="Eastman K.E."/>
            <person name="Pendleton A.L."/>
            <person name="Shaikh M.A."/>
            <person name="Suttiyut T."/>
            <person name="Ogas R."/>
            <person name="Tomko P."/>
            <person name="Gavelis G."/>
            <person name="Widhalm J.R."/>
            <person name="Wisecaver J.H."/>
        </authorList>
    </citation>
    <scope>NUCLEOTIDE SEQUENCE</scope>
    <source>
        <strain evidence="2">ECLA1</strain>
    </source>
</reference>
<protein>
    <submittedName>
        <fullName evidence="2">Uncharacterized protein</fullName>
    </submittedName>
</protein>
<keyword evidence="3" id="KW-1185">Reference proteome</keyword>